<evidence type="ECO:0008006" key="5">
    <source>
        <dbReference type="Google" id="ProtNLM"/>
    </source>
</evidence>
<gene>
    <name evidence="2" type="ORF">MAPG_04625</name>
</gene>
<reference evidence="3" key="4">
    <citation type="journal article" date="2015" name="G3 (Bethesda)">
        <title>Genome sequences of three phytopathogenic species of the Magnaporthaceae family of fungi.</title>
        <authorList>
            <person name="Okagaki L.H."/>
            <person name="Nunes C.C."/>
            <person name="Sailsbery J."/>
            <person name="Clay B."/>
            <person name="Brown D."/>
            <person name="John T."/>
            <person name="Oh Y."/>
            <person name="Young N."/>
            <person name="Fitzgerald M."/>
            <person name="Haas B.J."/>
            <person name="Zeng Q."/>
            <person name="Young S."/>
            <person name="Adiconis X."/>
            <person name="Fan L."/>
            <person name="Levin J.Z."/>
            <person name="Mitchell T.K."/>
            <person name="Okubara P.A."/>
            <person name="Farman M.L."/>
            <person name="Kohn L.M."/>
            <person name="Birren B."/>
            <person name="Ma L.-J."/>
            <person name="Dean R.A."/>
        </authorList>
    </citation>
    <scope>NUCLEOTIDE SEQUENCE</scope>
    <source>
        <strain evidence="3">ATCC 64411 / 73-15</strain>
    </source>
</reference>
<dbReference type="EMBL" id="ADBL01001081">
    <property type="status" value="NOT_ANNOTATED_CDS"/>
    <property type="molecule type" value="Genomic_DNA"/>
</dbReference>
<organism evidence="3 4">
    <name type="scientific">Magnaporthiopsis poae (strain ATCC 64411 / 73-15)</name>
    <name type="common">Kentucky bluegrass fungus</name>
    <name type="synonym">Magnaporthe poae</name>
    <dbReference type="NCBI Taxonomy" id="644358"/>
    <lineage>
        <taxon>Eukaryota</taxon>
        <taxon>Fungi</taxon>
        <taxon>Dikarya</taxon>
        <taxon>Ascomycota</taxon>
        <taxon>Pezizomycotina</taxon>
        <taxon>Sordariomycetes</taxon>
        <taxon>Sordariomycetidae</taxon>
        <taxon>Magnaporthales</taxon>
        <taxon>Magnaporthaceae</taxon>
        <taxon>Magnaporthiopsis</taxon>
    </lineage>
</organism>
<reference evidence="2" key="2">
    <citation type="submission" date="2010-05" db="EMBL/GenBank/DDBJ databases">
        <title>The Genome Sequence of Magnaporthe poae strain ATCC 64411.</title>
        <authorList>
            <consortium name="The Broad Institute Genome Sequencing Platform"/>
            <consortium name="Broad Institute Genome Sequencing Center for Infectious Disease"/>
            <person name="Ma L.-J."/>
            <person name="Dead R."/>
            <person name="Young S."/>
            <person name="Zeng Q."/>
            <person name="Koehrsen M."/>
            <person name="Alvarado L."/>
            <person name="Berlin A."/>
            <person name="Chapman S.B."/>
            <person name="Chen Z."/>
            <person name="Freedman E."/>
            <person name="Gellesch M."/>
            <person name="Goldberg J."/>
            <person name="Griggs A."/>
            <person name="Gujja S."/>
            <person name="Heilman E.R."/>
            <person name="Heiman D."/>
            <person name="Hepburn T."/>
            <person name="Howarth C."/>
            <person name="Jen D."/>
            <person name="Larson L."/>
            <person name="Mehta T."/>
            <person name="Neiman D."/>
            <person name="Pearson M."/>
            <person name="Roberts A."/>
            <person name="Saif S."/>
            <person name="Shea T."/>
            <person name="Shenoy N."/>
            <person name="Sisk P."/>
            <person name="Stolte C."/>
            <person name="Sykes S."/>
            <person name="Walk T."/>
            <person name="White J."/>
            <person name="Yandava C."/>
            <person name="Haas B."/>
            <person name="Nusbaum C."/>
            <person name="Birren B."/>
        </authorList>
    </citation>
    <scope>NUCLEOTIDE SEQUENCE</scope>
    <source>
        <strain evidence="2">ATCC 64411</strain>
    </source>
</reference>
<evidence type="ECO:0000313" key="3">
    <source>
        <dbReference type="EnsemblFungi" id="MAPG_04625T0"/>
    </source>
</evidence>
<dbReference type="EMBL" id="GL876968">
    <property type="protein sequence ID" value="KLU85602.1"/>
    <property type="molecule type" value="Genomic_DNA"/>
</dbReference>
<keyword evidence="4" id="KW-1185">Reference proteome</keyword>
<accession>A0A0C4DX85</accession>
<dbReference type="STRING" id="644358.A0A0C4DX85"/>
<feature type="region of interest" description="Disordered" evidence="1">
    <location>
        <begin position="85"/>
        <end position="112"/>
    </location>
</feature>
<dbReference type="Proteomes" id="UP000011715">
    <property type="component" value="Unassembled WGS sequence"/>
</dbReference>
<dbReference type="EnsemblFungi" id="MAPG_04625T0">
    <property type="protein sequence ID" value="MAPG_04625T0"/>
    <property type="gene ID" value="MAPG_04625"/>
</dbReference>
<reference evidence="3" key="5">
    <citation type="submission" date="2015-06" db="UniProtKB">
        <authorList>
            <consortium name="EnsemblFungi"/>
        </authorList>
    </citation>
    <scope>IDENTIFICATION</scope>
    <source>
        <strain evidence="3">ATCC 64411</strain>
    </source>
</reference>
<sequence length="112" mass="12514">MTSLLPALPPEGYPTADQAQAALKKYAYNNGFDLAIHERYPRAGEARRITFRCAKGPSQMTACPYKVNLKLVAGLWRAEKIAARDGTEPNHNHELLPAATFSSFRQQNLREN</sequence>
<dbReference type="eggNOG" id="ENOG502SG55">
    <property type="taxonomic scope" value="Eukaryota"/>
</dbReference>
<evidence type="ECO:0000313" key="2">
    <source>
        <dbReference type="EMBL" id="KLU85602.1"/>
    </source>
</evidence>
<dbReference type="VEuPathDB" id="FungiDB:MAPG_04625"/>
<evidence type="ECO:0000256" key="1">
    <source>
        <dbReference type="SAM" id="MobiDB-lite"/>
    </source>
</evidence>
<reference evidence="4" key="1">
    <citation type="submission" date="2010-05" db="EMBL/GenBank/DDBJ databases">
        <title>The genome sequence of Magnaporthe poae strain ATCC 64411.</title>
        <authorList>
            <person name="Ma L.-J."/>
            <person name="Dead R."/>
            <person name="Young S."/>
            <person name="Zeng Q."/>
            <person name="Koehrsen M."/>
            <person name="Alvarado L."/>
            <person name="Berlin A."/>
            <person name="Chapman S.B."/>
            <person name="Chen Z."/>
            <person name="Freedman E."/>
            <person name="Gellesch M."/>
            <person name="Goldberg J."/>
            <person name="Griggs A."/>
            <person name="Gujja S."/>
            <person name="Heilman E.R."/>
            <person name="Heiman D."/>
            <person name="Hepburn T."/>
            <person name="Howarth C."/>
            <person name="Jen D."/>
            <person name="Larson L."/>
            <person name="Mehta T."/>
            <person name="Neiman D."/>
            <person name="Pearson M."/>
            <person name="Roberts A."/>
            <person name="Saif S."/>
            <person name="Shea T."/>
            <person name="Shenoy N."/>
            <person name="Sisk P."/>
            <person name="Stolte C."/>
            <person name="Sykes S."/>
            <person name="Walk T."/>
            <person name="White J."/>
            <person name="Yandava C."/>
            <person name="Haas B."/>
            <person name="Nusbaum C."/>
            <person name="Birren B."/>
        </authorList>
    </citation>
    <scope>NUCLEOTIDE SEQUENCE [LARGE SCALE GENOMIC DNA]</scope>
    <source>
        <strain evidence="4">ATCC 64411 / 73-15</strain>
    </source>
</reference>
<name>A0A0C4DX85_MAGP6</name>
<dbReference type="AlphaFoldDB" id="A0A0C4DX85"/>
<evidence type="ECO:0000313" key="4">
    <source>
        <dbReference type="Proteomes" id="UP000011715"/>
    </source>
</evidence>
<proteinExistence type="predicted"/>
<protein>
    <recommendedName>
        <fullName evidence="5">FAR1 domain-containing protein</fullName>
    </recommendedName>
</protein>
<feature type="compositionally biased region" description="Polar residues" evidence="1">
    <location>
        <begin position="100"/>
        <end position="112"/>
    </location>
</feature>
<reference evidence="2" key="3">
    <citation type="submission" date="2011-03" db="EMBL/GenBank/DDBJ databases">
        <title>Annotation of Magnaporthe poae ATCC 64411.</title>
        <authorList>
            <person name="Ma L.-J."/>
            <person name="Dead R."/>
            <person name="Young S.K."/>
            <person name="Zeng Q."/>
            <person name="Gargeya S."/>
            <person name="Fitzgerald M."/>
            <person name="Haas B."/>
            <person name="Abouelleil A."/>
            <person name="Alvarado L."/>
            <person name="Arachchi H.M."/>
            <person name="Berlin A."/>
            <person name="Brown A."/>
            <person name="Chapman S.B."/>
            <person name="Chen Z."/>
            <person name="Dunbar C."/>
            <person name="Freedman E."/>
            <person name="Gearin G."/>
            <person name="Gellesch M."/>
            <person name="Goldberg J."/>
            <person name="Griggs A."/>
            <person name="Gujja S."/>
            <person name="Heiman D."/>
            <person name="Howarth C."/>
            <person name="Larson L."/>
            <person name="Lui A."/>
            <person name="MacDonald P.J.P."/>
            <person name="Mehta T."/>
            <person name="Montmayeur A."/>
            <person name="Murphy C."/>
            <person name="Neiman D."/>
            <person name="Pearson M."/>
            <person name="Priest M."/>
            <person name="Roberts A."/>
            <person name="Saif S."/>
            <person name="Shea T."/>
            <person name="Shenoy N."/>
            <person name="Sisk P."/>
            <person name="Stolte C."/>
            <person name="Sykes S."/>
            <person name="Yandava C."/>
            <person name="Wortman J."/>
            <person name="Nusbaum C."/>
            <person name="Birren B."/>
        </authorList>
    </citation>
    <scope>NUCLEOTIDE SEQUENCE</scope>
    <source>
        <strain evidence="2">ATCC 64411</strain>
    </source>
</reference>
<feature type="compositionally biased region" description="Basic and acidic residues" evidence="1">
    <location>
        <begin position="85"/>
        <end position="94"/>
    </location>
</feature>